<dbReference type="Pfam" id="PF06961">
    <property type="entry name" value="DUF1294"/>
    <property type="match status" value="1"/>
</dbReference>
<evidence type="ECO:0000256" key="1">
    <source>
        <dbReference type="SAM" id="Phobius"/>
    </source>
</evidence>
<sequence length="146" mass="15761">MARSARHAGGWGLGATIGLFFVIALALGAIAGRVPAWVALVYAVMSGISVLVYGLDKSAAMANRRRTPERSLHLLALLGGWPGALLAQSVFRHKSSKAGFQWMFRLTVVVNLGVLTWLLWSRSGISLDRLLLVGWQALHSVITRGQ</sequence>
<keyword evidence="3" id="KW-1185">Reference proteome</keyword>
<feature type="transmembrane region" description="Helical" evidence="1">
    <location>
        <begin position="71"/>
        <end position="90"/>
    </location>
</feature>
<proteinExistence type="predicted"/>
<organism evidence="2 3">
    <name type="scientific">Pigmentiphaga aceris</name>
    <dbReference type="NCBI Taxonomy" id="1940612"/>
    <lineage>
        <taxon>Bacteria</taxon>
        <taxon>Pseudomonadati</taxon>
        <taxon>Pseudomonadota</taxon>
        <taxon>Betaproteobacteria</taxon>
        <taxon>Burkholderiales</taxon>
        <taxon>Alcaligenaceae</taxon>
        <taxon>Pigmentiphaga</taxon>
    </lineage>
</organism>
<dbReference type="InterPro" id="IPR010718">
    <property type="entry name" value="DUF1294"/>
</dbReference>
<dbReference type="Proteomes" id="UP000325161">
    <property type="component" value="Chromosome"/>
</dbReference>
<keyword evidence="1" id="KW-0472">Membrane</keyword>
<dbReference type="KEGG" id="pacr:FXN63_16840"/>
<evidence type="ECO:0000313" key="3">
    <source>
        <dbReference type="Proteomes" id="UP000325161"/>
    </source>
</evidence>
<protein>
    <submittedName>
        <fullName evidence="2">DUF1294 domain-containing protein</fullName>
    </submittedName>
</protein>
<dbReference type="EMBL" id="CP043046">
    <property type="protein sequence ID" value="QEI09375.1"/>
    <property type="molecule type" value="Genomic_DNA"/>
</dbReference>
<dbReference type="AlphaFoldDB" id="A0A5C0B562"/>
<keyword evidence="1" id="KW-1133">Transmembrane helix</keyword>
<evidence type="ECO:0000313" key="2">
    <source>
        <dbReference type="EMBL" id="QEI09375.1"/>
    </source>
</evidence>
<keyword evidence="1" id="KW-0812">Transmembrane</keyword>
<accession>A0A5C0B562</accession>
<name>A0A5C0B562_9BURK</name>
<feature type="transmembrane region" description="Helical" evidence="1">
    <location>
        <begin position="12"/>
        <end position="30"/>
    </location>
</feature>
<gene>
    <name evidence="2" type="ORF">FXN63_16840</name>
</gene>
<dbReference type="OrthoDB" id="72963at2"/>
<feature type="transmembrane region" description="Helical" evidence="1">
    <location>
        <begin position="36"/>
        <end position="55"/>
    </location>
</feature>
<reference evidence="2 3" key="1">
    <citation type="submission" date="2019-08" db="EMBL/GenBank/DDBJ databases">
        <title>Amphibian skin-associated Pigmentiphaga: genome sequence and occurrence across geography and hosts.</title>
        <authorList>
            <person name="Bletz M.C."/>
            <person name="Bunk B."/>
            <person name="Sproeer C."/>
            <person name="Biwer P."/>
            <person name="Reiter S."/>
            <person name="Rabemananjara F.C.E."/>
            <person name="Schulz S."/>
            <person name="Overmann J."/>
            <person name="Vences M."/>
        </authorList>
    </citation>
    <scope>NUCLEOTIDE SEQUENCE [LARGE SCALE GENOMIC DNA]</scope>
    <source>
        <strain evidence="2 3">Mada1488</strain>
    </source>
</reference>
<feature type="transmembrane region" description="Helical" evidence="1">
    <location>
        <begin position="102"/>
        <end position="120"/>
    </location>
</feature>